<proteinExistence type="predicted"/>
<dbReference type="AlphaFoldDB" id="A0A060SCI0"/>
<feature type="region of interest" description="Disordered" evidence="1">
    <location>
        <begin position="33"/>
        <end position="65"/>
    </location>
</feature>
<reference evidence="2" key="1">
    <citation type="submission" date="2014-01" db="EMBL/GenBank/DDBJ databases">
        <title>The genome of the white-rot fungus Pycnoporus cinnabarinus: a basidiomycete model with a versatile arsenal for lignocellulosic biomass breakdown.</title>
        <authorList>
            <person name="Levasseur A."/>
            <person name="Lomascolo A."/>
            <person name="Ruiz-Duenas F.J."/>
            <person name="Uzan E."/>
            <person name="Piumi F."/>
            <person name="Kues U."/>
            <person name="Ram A.F.J."/>
            <person name="Murat C."/>
            <person name="Haon M."/>
            <person name="Benoit I."/>
            <person name="Arfi Y."/>
            <person name="Chevret D."/>
            <person name="Drula E."/>
            <person name="Kwon M.J."/>
            <person name="Gouret P."/>
            <person name="Lesage-Meessen L."/>
            <person name="Lombard V."/>
            <person name="Mariette J."/>
            <person name="Noirot C."/>
            <person name="Park J."/>
            <person name="Patyshakuliyeva A."/>
            <person name="Wieneger R.A.B."/>
            <person name="Wosten H.A.B."/>
            <person name="Martin F."/>
            <person name="Coutinho P.M."/>
            <person name="de Vries R."/>
            <person name="Martinez A.T."/>
            <person name="Klopp C."/>
            <person name="Pontarotti P."/>
            <person name="Henrissat B."/>
            <person name="Record E."/>
        </authorList>
    </citation>
    <scope>NUCLEOTIDE SEQUENCE [LARGE SCALE GENOMIC DNA]</scope>
    <source>
        <strain evidence="2">BRFM137</strain>
    </source>
</reference>
<evidence type="ECO:0000313" key="2">
    <source>
        <dbReference type="EMBL" id="CDO72070.1"/>
    </source>
</evidence>
<dbReference type="Proteomes" id="UP000029665">
    <property type="component" value="Unassembled WGS sequence"/>
</dbReference>
<protein>
    <submittedName>
        <fullName evidence="2">Uncharacterized protein</fullName>
    </submittedName>
</protein>
<dbReference type="OrthoDB" id="2753489at2759"/>
<gene>
    <name evidence="2" type="ORF">BN946_scf184962.g13</name>
</gene>
<evidence type="ECO:0000256" key="1">
    <source>
        <dbReference type="SAM" id="MobiDB-lite"/>
    </source>
</evidence>
<evidence type="ECO:0000313" key="3">
    <source>
        <dbReference type="Proteomes" id="UP000029665"/>
    </source>
</evidence>
<accession>A0A060SCI0</accession>
<dbReference type="EMBL" id="CCBP010000110">
    <property type="protein sequence ID" value="CDO72070.1"/>
    <property type="molecule type" value="Genomic_DNA"/>
</dbReference>
<sequence length="214" mass="24847">MQASSIPEYRSGFVIKDEALRRYLSEGHDFELGPLFDENLEPESDSDSGSDGESEGDRTTTQQPFDLASWRLEMRQDVEQGLSLEYRSIMRYLRRQAPEDTRKRLVILHALFVKTEKLGERQLVAMRLFIPTGSGGPERRRSGPSELDKEHLQVFIEGYNSLIQDAARRESAGLRSEDFQFTVVPENAVRTPMFNRQELDVRFWVIEWCRRLSN</sequence>
<dbReference type="HOGENOM" id="CLU_1289517_0_0_1"/>
<comment type="caution">
    <text evidence="2">The sequence shown here is derived from an EMBL/GenBank/DDBJ whole genome shotgun (WGS) entry which is preliminary data.</text>
</comment>
<feature type="compositionally biased region" description="Acidic residues" evidence="1">
    <location>
        <begin position="38"/>
        <end position="54"/>
    </location>
</feature>
<organism evidence="2 3">
    <name type="scientific">Pycnoporus cinnabarinus</name>
    <name type="common">Cinnabar-red polypore</name>
    <name type="synonym">Trametes cinnabarina</name>
    <dbReference type="NCBI Taxonomy" id="5643"/>
    <lineage>
        <taxon>Eukaryota</taxon>
        <taxon>Fungi</taxon>
        <taxon>Dikarya</taxon>
        <taxon>Basidiomycota</taxon>
        <taxon>Agaricomycotina</taxon>
        <taxon>Agaricomycetes</taxon>
        <taxon>Polyporales</taxon>
        <taxon>Polyporaceae</taxon>
        <taxon>Trametes</taxon>
    </lineage>
</organism>
<name>A0A060SCI0_PYCCI</name>
<keyword evidence="3" id="KW-1185">Reference proteome</keyword>